<accession>K1X3S9</accession>
<dbReference type="InterPro" id="IPR036638">
    <property type="entry name" value="HLH_DNA-bd_sf"/>
</dbReference>
<evidence type="ECO:0000313" key="4">
    <source>
        <dbReference type="EMBL" id="EKD19637.1"/>
    </source>
</evidence>
<dbReference type="Proteomes" id="UP000006753">
    <property type="component" value="Unassembled WGS sequence"/>
</dbReference>
<dbReference type="Gene3D" id="4.10.280.10">
    <property type="entry name" value="Helix-loop-helix DNA-binding domain"/>
    <property type="match status" value="1"/>
</dbReference>
<dbReference type="PANTHER" id="PTHR47336">
    <property type="entry name" value="TRANSCRIPTION FACTOR HMS1-RELATED"/>
    <property type="match status" value="1"/>
</dbReference>
<keyword evidence="4" id="KW-0238">DNA-binding</keyword>
<dbReference type="KEGG" id="mbe:MBM_01589"/>
<proteinExistence type="predicted"/>
<feature type="domain" description="BHLH" evidence="3">
    <location>
        <begin position="245"/>
        <end position="302"/>
    </location>
</feature>
<gene>
    <name evidence="4" type="ORF">MBM_01589</name>
</gene>
<evidence type="ECO:0000313" key="5">
    <source>
        <dbReference type="Proteomes" id="UP000006753"/>
    </source>
</evidence>
<reference evidence="4 5" key="1">
    <citation type="journal article" date="2012" name="BMC Genomics">
        <title>Sequencing the genome of Marssonina brunnea reveals fungus-poplar co-evolution.</title>
        <authorList>
            <person name="Zhu S."/>
            <person name="Cao Y.-Z."/>
            <person name="Jiang C."/>
            <person name="Tan B.-Y."/>
            <person name="Wang Z."/>
            <person name="Feng S."/>
            <person name="Zhang L."/>
            <person name="Su X.-H."/>
            <person name="Brejova B."/>
            <person name="Vinar T."/>
            <person name="Xu M."/>
            <person name="Wang M.-X."/>
            <person name="Zhang S.-G."/>
            <person name="Huang M.-R."/>
            <person name="Wu R."/>
            <person name="Zhou Y."/>
        </authorList>
    </citation>
    <scope>NUCLEOTIDE SEQUENCE [LARGE SCALE GENOMIC DNA]</scope>
    <source>
        <strain evidence="4 5">MB_m1</strain>
    </source>
</reference>
<feature type="compositionally biased region" description="Low complexity" evidence="2">
    <location>
        <begin position="217"/>
        <end position="227"/>
    </location>
</feature>
<dbReference type="SMART" id="SM00353">
    <property type="entry name" value="HLH"/>
    <property type="match status" value="1"/>
</dbReference>
<feature type="compositionally biased region" description="Polar residues" evidence="2">
    <location>
        <begin position="145"/>
        <end position="175"/>
    </location>
</feature>
<dbReference type="InParanoid" id="K1X3S9"/>
<name>K1X3S9_MARBU</name>
<dbReference type="GeneID" id="18757524"/>
<dbReference type="EMBL" id="JH921430">
    <property type="protein sequence ID" value="EKD19637.1"/>
    <property type="molecule type" value="Genomic_DNA"/>
</dbReference>
<protein>
    <submittedName>
        <fullName evidence="4">Helix-loop-helix DNA-binding domain containing protein</fullName>
    </submittedName>
</protein>
<dbReference type="HOGENOM" id="CLU_824058_0_0_1"/>
<dbReference type="PROSITE" id="PS50888">
    <property type="entry name" value="BHLH"/>
    <property type="match status" value="1"/>
</dbReference>
<evidence type="ECO:0000256" key="2">
    <source>
        <dbReference type="SAM" id="MobiDB-lite"/>
    </source>
</evidence>
<dbReference type="eggNOG" id="KOG2588">
    <property type="taxonomic scope" value="Eukaryota"/>
</dbReference>
<dbReference type="GO" id="GO:0003677">
    <property type="term" value="F:DNA binding"/>
    <property type="evidence" value="ECO:0007669"/>
    <property type="project" value="UniProtKB-KW"/>
</dbReference>
<sequence length="337" mass="37566">MTTFRNNIGPFEDCYMGLPVAKVSEFLDLNQEDYFSFSRPCNKITDLNPKSWSFSPLPSPESPYLESPVLSGTFRDATWDPLEQSFGSILTPDSTDDGFFPSDSQFRALPSPEPGDRQKVQPGYVAPAVVECLPIDRRCIEIFPSTGSPQLGSPMQQKSYSAPQTIRQPNWGRSNPSHHKISARPSRASKHTVSYDETTPTATTTPPKRSPEKRLRSTSSAIASSTTPRVLIPSTSSSCNSPPRQTRLNHNQVEKQYRNRLNGHFEGLLLVLPREAVAGRGGEKKVSKAEVLSLARKHIKELERQRDRLQDENTRLGEAMLELRRGWMESGGVVALP</sequence>
<dbReference type="InterPro" id="IPR052099">
    <property type="entry name" value="Regulatory_TF_Diverse"/>
</dbReference>
<organism evidence="4 5">
    <name type="scientific">Marssonina brunnea f. sp. multigermtubi (strain MB_m1)</name>
    <name type="common">Marssonina leaf spot fungus</name>
    <dbReference type="NCBI Taxonomy" id="1072389"/>
    <lineage>
        <taxon>Eukaryota</taxon>
        <taxon>Fungi</taxon>
        <taxon>Dikarya</taxon>
        <taxon>Ascomycota</taxon>
        <taxon>Pezizomycotina</taxon>
        <taxon>Leotiomycetes</taxon>
        <taxon>Helotiales</taxon>
        <taxon>Drepanopezizaceae</taxon>
        <taxon>Drepanopeziza</taxon>
    </lineage>
</organism>
<feature type="compositionally biased region" description="Polar residues" evidence="2">
    <location>
        <begin position="233"/>
        <end position="246"/>
    </location>
</feature>
<feature type="compositionally biased region" description="Basic residues" evidence="2">
    <location>
        <begin position="176"/>
        <end position="190"/>
    </location>
</feature>
<feature type="coiled-coil region" evidence="1">
    <location>
        <begin position="292"/>
        <end position="322"/>
    </location>
</feature>
<evidence type="ECO:0000256" key="1">
    <source>
        <dbReference type="SAM" id="Coils"/>
    </source>
</evidence>
<dbReference type="GO" id="GO:0046983">
    <property type="term" value="F:protein dimerization activity"/>
    <property type="evidence" value="ECO:0007669"/>
    <property type="project" value="InterPro"/>
</dbReference>
<dbReference type="STRING" id="1072389.K1X3S9"/>
<keyword evidence="1" id="KW-0175">Coiled coil</keyword>
<keyword evidence="5" id="KW-1185">Reference proteome</keyword>
<feature type="region of interest" description="Disordered" evidence="2">
    <location>
        <begin position="145"/>
        <end position="246"/>
    </location>
</feature>
<dbReference type="AlphaFoldDB" id="K1X3S9"/>
<dbReference type="CDD" id="cd11395">
    <property type="entry name" value="bHLHzip_SREBP_like"/>
    <property type="match status" value="1"/>
</dbReference>
<evidence type="ECO:0000259" key="3">
    <source>
        <dbReference type="PROSITE" id="PS50888"/>
    </source>
</evidence>
<dbReference type="InterPro" id="IPR011598">
    <property type="entry name" value="bHLH_dom"/>
</dbReference>
<dbReference type="Pfam" id="PF00010">
    <property type="entry name" value="HLH"/>
    <property type="match status" value="1"/>
</dbReference>
<dbReference type="SUPFAM" id="SSF47459">
    <property type="entry name" value="HLH, helix-loop-helix DNA-binding domain"/>
    <property type="match status" value="1"/>
</dbReference>
<dbReference type="PANTHER" id="PTHR47336:SF2">
    <property type="entry name" value="TRANSCRIPTION FACTOR HMS1-RELATED"/>
    <property type="match status" value="1"/>
</dbReference>
<feature type="compositionally biased region" description="Low complexity" evidence="2">
    <location>
        <begin position="198"/>
        <end position="207"/>
    </location>
</feature>
<dbReference type="OrthoDB" id="3542681at2759"/>
<feature type="region of interest" description="Disordered" evidence="2">
    <location>
        <begin position="102"/>
        <end position="121"/>
    </location>
</feature>